<accession>A0A820F217</accession>
<dbReference type="EMBL" id="CAJOBP010001126">
    <property type="protein sequence ID" value="CAF4256093.1"/>
    <property type="molecule type" value="Genomic_DNA"/>
</dbReference>
<protein>
    <submittedName>
        <fullName evidence="1">Uncharacterized protein</fullName>
    </submittedName>
</protein>
<sequence length="105" mass="12349">MQEGGRVDYYFTLQQVNNQPINESKMTLLKACDAHYIQHENKCVDIAKDRVSIYSELPSSNQILKSCYMIDSLLTKYQKINFTDRRNWLCNSNKNPYKDKAFEVT</sequence>
<comment type="caution">
    <text evidence="1">The sequence shown here is derived from an EMBL/GenBank/DDBJ whole genome shotgun (WGS) entry which is preliminary data.</text>
</comment>
<evidence type="ECO:0000313" key="1">
    <source>
        <dbReference type="EMBL" id="CAF4256093.1"/>
    </source>
</evidence>
<dbReference type="Proteomes" id="UP000663873">
    <property type="component" value="Unassembled WGS sequence"/>
</dbReference>
<gene>
    <name evidence="1" type="ORF">UJA718_LOCUS9860</name>
</gene>
<reference evidence="1" key="1">
    <citation type="submission" date="2021-02" db="EMBL/GenBank/DDBJ databases">
        <authorList>
            <person name="Nowell W R."/>
        </authorList>
    </citation>
    <scope>NUCLEOTIDE SEQUENCE</scope>
</reference>
<organism evidence="1 2">
    <name type="scientific">Rotaria socialis</name>
    <dbReference type="NCBI Taxonomy" id="392032"/>
    <lineage>
        <taxon>Eukaryota</taxon>
        <taxon>Metazoa</taxon>
        <taxon>Spiralia</taxon>
        <taxon>Gnathifera</taxon>
        <taxon>Rotifera</taxon>
        <taxon>Eurotatoria</taxon>
        <taxon>Bdelloidea</taxon>
        <taxon>Philodinida</taxon>
        <taxon>Philodinidae</taxon>
        <taxon>Rotaria</taxon>
    </lineage>
</organism>
<evidence type="ECO:0000313" key="2">
    <source>
        <dbReference type="Proteomes" id="UP000663873"/>
    </source>
</evidence>
<proteinExistence type="predicted"/>
<keyword evidence="2" id="KW-1185">Reference proteome</keyword>
<dbReference type="AlphaFoldDB" id="A0A820F217"/>
<name>A0A820F217_9BILA</name>